<evidence type="ECO:0000256" key="1">
    <source>
        <dbReference type="ARBA" id="ARBA00023002"/>
    </source>
</evidence>
<dbReference type="KEGG" id="msar:MSAR_08040"/>
<proteinExistence type="predicted"/>
<dbReference type="Proteomes" id="UP000466445">
    <property type="component" value="Chromosome"/>
</dbReference>
<name>A0A7I7SLM2_9MYCO</name>
<dbReference type="Gene3D" id="3.40.605.10">
    <property type="entry name" value="Aldehyde Dehydrogenase, Chain A, domain 1"/>
    <property type="match status" value="1"/>
</dbReference>
<keyword evidence="1" id="KW-0560">Oxidoreductase</keyword>
<accession>A0A7I7SLM2</accession>
<evidence type="ECO:0000313" key="3">
    <source>
        <dbReference type="EMBL" id="BBY57668.1"/>
    </source>
</evidence>
<evidence type="ECO:0000256" key="2">
    <source>
        <dbReference type="SAM" id="MobiDB-lite"/>
    </source>
</evidence>
<reference evidence="3 4" key="1">
    <citation type="journal article" date="2019" name="Emerg. Microbes Infect.">
        <title>Comprehensive subspecies identification of 175 nontuberculous mycobacteria species based on 7547 genomic profiles.</title>
        <authorList>
            <person name="Matsumoto Y."/>
            <person name="Kinjo T."/>
            <person name="Motooka D."/>
            <person name="Nabeya D."/>
            <person name="Jung N."/>
            <person name="Uechi K."/>
            <person name="Horii T."/>
            <person name="Iida T."/>
            <person name="Fujita J."/>
            <person name="Nakamura S."/>
        </authorList>
    </citation>
    <scope>NUCLEOTIDE SEQUENCE [LARGE SCALE GENOMIC DNA]</scope>
    <source>
        <strain evidence="3 4">JCM 30395</strain>
    </source>
</reference>
<organism evidence="3 4">
    <name type="scientific">Mycolicibacterium sarraceniae</name>
    <dbReference type="NCBI Taxonomy" id="1534348"/>
    <lineage>
        <taxon>Bacteria</taxon>
        <taxon>Bacillati</taxon>
        <taxon>Actinomycetota</taxon>
        <taxon>Actinomycetes</taxon>
        <taxon>Mycobacteriales</taxon>
        <taxon>Mycobacteriaceae</taxon>
        <taxon>Mycolicibacterium</taxon>
    </lineage>
</organism>
<feature type="region of interest" description="Disordered" evidence="2">
    <location>
        <begin position="123"/>
        <end position="149"/>
    </location>
</feature>
<keyword evidence="4" id="KW-1185">Reference proteome</keyword>
<dbReference type="EMBL" id="AP022595">
    <property type="protein sequence ID" value="BBY57668.1"/>
    <property type="molecule type" value="Genomic_DNA"/>
</dbReference>
<sequence length="208" mass="22477">MATQRKTTPLPADQRRAALHKAGAVPDWQTAPPGHAAAIWARRGELFGVHASGNAPGVHGLWPQALAMGYRVAVRPSRREPFTAHQLVAALCEAGFREDDVTYLPTDHAGADEIIAAADLGDGSAANSRQPALSSPRHGSSVASRSAGTEQHFHHRVVVLGQIHVRRRSPRWASDSTARCANWRDRCRCHAVRHLDVIVAAADDAHCR</sequence>
<dbReference type="SUPFAM" id="SSF53720">
    <property type="entry name" value="ALDH-like"/>
    <property type="match status" value="1"/>
</dbReference>
<dbReference type="AlphaFoldDB" id="A0A7I7SLM2"/>
<feature type="compositionally biased region" description="Polar residues" evidence="2">
    <location>
        <begin position="125"/>
        <end position="149"/>
    </location>
</feature>
<dbReference type="InterPro" id="IPR016161">
    <property type="entry name" value="Ald_DH/histidinol_DH"/>
</dbReference>
<protein>
    <submittedName>
        <fullName evidence="3">Uncharacterized protein</fullName>
    </submittedName>
</protein>
<evidence type="ECO:0000313" key="4">
    <source>
        <dbReference type="Proteomes" id="UP000466445"/>
    </source>
</evidence>
<gene>
    <name evidence="3" type="ORF">MSAR_08040</name>
</gene>
<dbReference type="GO" id="GO:0016491">
    <property type="term" value="F:oxidoreductase activity"/>
    <property type="evidence" value="ECO:0007669"/>
    <property type="project" value="UniProtKB-KW"/>
</dbReference>
<dbReference type="InterPro" id="IPR016162">
    <property type="entry name" value="Ald_DH_N"/>
</dbReference>